<keyword evidence="1" id="KW-0732">Signal</keyword>
<comment type="caution">
    <text evidence="2">The sequence shown here is derived from an EMBL/GenBank/DDBJ whole genome shotgun (WGS) entry which is preliminary data.</text>
</comment>
<sequence>MDATRTNRKTIKLMAMVLSLCSSSSPTAAFAPSQIGPVKEISTTQLHHWATRLDRRFEKPDEIQSDENAESNLQIQRLHEVTRRSIISTAIIGTTLTTLLSALPANADFAPGGTLLDRTVSVTYGNGEASPSRRLDNSNVLFNQDYYYKFGAAAQWIEPGTTEFPKSMPFAPSQQRYDALKKYGSRIKIAADEIVKIGSAESSAHIPDATDPVYQLRAFGLLANSFLATENTGTTNELMLARWYINEIYLRIGDTKSALEKGDAKEAKACYGYTKKSLNSYLTLLNRVITSKVGDPFGYI</sequence>
<accession>A0ABD3NAS8</accession>
<evidence type="ECO:0000256" key="1">
    <source>
        <dbReference type="SAM" id="SignalP"/>
    </source>
</evidence>
<evidence type="ECO:0000313" key="2">
    <source>
        <dbReference type="EMBL" id="KAL3773072.1"/>
    </source>
</evidence>
<evidence type="ECO:0000313" key="3">
    <source>
        <dbReference type="Proteomes" id="UP001530400"/>
    </source>
</evidence>
<feature type="signal peptide" evidence="1">
    <location>
        <begin position="1"/>
        <end position="29"/>
    </location>
</feature>
<gene>
    <name evidence="2" type="ORF">ACHAWO_000576</name>
</gene>
<proteinExistence type="predicted"/>
<feature type="chain" id="PRO_5044839791" evidence="1">
    <location>
        <begin position="30"/>
        <end position="300"/>
    </location>
</feature>
<organism evidence="2 3">
    <name type="scientific">Cyclotella atomus</name>
    <dbReference type="NCBI Taxonomy" id="382360"/>
    <lineage>
        <taxon>Eukaryota</taxon>
        <taxon>Sar</taxon>
        <taxon>Stramenopiles</taxon>
        <taxon>Ochrophyta</taxon>
        <taxon>Bacillariophyta</taxon>
        <taxon>Coscinodiscophyceae</taxon>
        <taxon>Thalassiosirophycidae</taxon>
        <taxon>Stephanodiscales</taxon>
        <taxon>Stephanodiscaceae</taxon>
        <taxon>Cyclotella</taxon>
    </lineage>
</organism>
<protein>
    <submittedName>
        <fullName evidence="2">Uncharacterized protein</fullName>
    </submittedName>
</protein>
<keyword evidence="3" id="KW-1185">Reference proteome</keyword>
<dbReference type="AlphaFoldDB" id="A0ABD3NAS8"/>
<name>A0ABD3NAS8_9STRA</name>
<dbReference type="EMBL" id="JALLPJ020001249">
    <property type="protein sequence ID" value="KAL3773072.1"/>
    <property type="molecule type" value="Genomic_DNA"/>
</dbReference>
<dbReference type="Proteomes" id="UP001530400">
    <property type="component" value="Unassembled WGS sequence"/>
</dbReference>
<reference evidence="2 3" key="1">
    <citation type="submission" date="2024-10" db="EMBL/GenBank/DDBJ databases">
        <title>Updated reference genomes for cyclostephanoid diatoms.</title>
        <authorList>
            <person name="Roberts W.R."/>
            <person name="Alverson A.J."/>
        </authorList>
    </citation>
    <scope>NUCLEOTIDE SEQUENCE [LARGE SCALE GENOMIC DNA]</scope>
    <source>
        <strain evidence="2 3">AJA010-31</strain>
    </source>
</reference>